<reference evidence="1 2" key="1">
    <citation type="submission" date="2016-11" db="EMBL/GenBank/DDBJ databases">
        <title>Draft Genome Sequences of Nine Cyanobacterial Strains from Diverse Habitats.</title>
        <authorList>
            <person name="Zhu T."/>
            <person name="Hou S."/>
            <person name="Lu X."/>
            <person name="Hess W.R."/>
        </authorList>
    </citation>
    <scope>NUCLEOTIDE SEQUENCE [LARGE SCALE GENOMIC DNA]</scope>
    <source>
        <strain evidence="1 2">5.2 s.c.1</strain>
    </source>
</reference>
<protein>
    <submittedName>
        <fullName evidence="1">Uncharacterized protein</fullName>
    </submittedName>
</protein>
<evidence type="ECO:0000313" key="2">
    <source>
        <dbReference type="Proteomes" id="UP000185984"/>
    </source>
</evidence>
<accession>A0A1U7HKA4</accession>
<dbReference type="EMBL" id="MRCC01000014">
    <property type="protein sequence ID" value="OKH24016.1"/>
    <property type="molecule type" value="Genomic_DNA"/>
</dbReference>
<dbReference type="STRING" id="247279.NIES1031_17175"/>
<keyword evidence="2" id="KW-1185">Reference proteome</keyword>
<proteinExistence type="predicted"/>
<dbReference type="Proteomes" id="UP000185984">
    <property type="component" value="Unassembled WGS sequence"/>
</dbReference>
<evidence type="ECO:0000313" key="1">
    <source>
        <dbReference type="EMBL" id="OKH24016.1"/>
    </source>
</evidence>
<sequence length="119" mass="13650">MPGIAYLNAPEESINTLITLIDKENQEHDYIFVINRFDKYWDERLRLALLEKAKDPTLKPKCVGQLLKELLKQGLTEARDFAKSLISFALPSAENEREKVLIAARVLVENSDPCSWSFI</sequence>
<name>A0A1U7HKA4_9CHRO</name>
<dbReference type="RefSeq" id="WP_073550726.1">
    <property type="nucleotide sequence ID" value="NZ_CAWMVK010000006.1"/>
</dbReference>
<gene>
    <name evidence="1" type="ORF">NIES1031_17175</name>
</gene>
<comment type="caution">
    <text evidence="1">The sequence shown here is derived from an EMBL/GenBank/DDBJ whole genome shotgun (WGS) entry which is preliminary data.</text>
</comment>
<dbReference type="AlphaFoldDB" id="A0A1U7HKA4"/>
<organism evidence="1 2">
    <name type="scientific">Chroogloeocystis siderophila 5.2 s.c.1</name>
    <dbReference type="NCBI Taxonomy" id="247279"/>
    <lineage>
        <taxon>Bacteria</taxon>
        <taxon>Bacillati</taxon>
        <taxon>Cyanobacteriota</taxon>
        <taxon>Cyanophyceae</taxon>
        <taxon>Oscillatoriophycideae</taxon>
        <taxon>Chroococcales</taxon>
        <taxon>Chroococcaceae</taxon>
        <taxon>Chroogloeocystis</taxon>
    </lineage>
</organism>